<dbReference type="InterPro" id="IPR012854">
    <property type="entry name" value="Cu_amine_oxidase-like_N"/>
</dbReference>
<reference evidence="3" key="3">
    <citation type="submission" date="2015-02" db="EMBL/GenBank/DDBJ databases">
        <title>Genome analysis of three genomes within the thermophilic hydrogenogenic bacterial species Caldanaerobacter subterraneus.</title>
        <authorList>
            <person name="Sant'Anna F.H."/>
            <person name="Lebedinsky A."/>
            <person name="Sokolova T."/>
            <person name="Robb F.T."/>
            <person name="Gonzalez J.M."/>
        </authorList>
    </citation>
    <scope>NUCLEOTIDE SEQUENCE [LARGE SCALE GENOMIC DNA]</scope>
    <source>
        <strain evidence="3">DSM 12653</strain>
    </source>
</reference>
<evidence type="ECO:0000313" key="2">
    <source>
        <dbReference type="EMBL" id="KKC28654.1"/>
    </source>
</evidence>
<dbReference type="SUPFAM" id="SSF55383">
    <property type="entry name" value="Copper amine oxidase, domain N"/>
    <property type="match status" value="1"/>
</dbReference>
<reference evidence="2 3" key="1">
    <citation type="submission" date="2008-07" db="EMBL/GenBank/DDBJ databases">
        <authorList>
            <person name="Gonzalez J."/>
            <person name="Sokolova T."/>
            <person name="Ferriera S."/>
            <person name="Johnson J."/>
            <person name="Kravitz S."/>
            <person name="Beeson K."/>
            <person name="Sutton G."/>
            <person name="Rogers Y.-H."/>
            <person name="Friedman R."/>
            <person name="Frazier M."/>
            <person name="Venter J.C."/>
        </authorList>
    </citation>
    <scope>NUCLEOTIDE SEQUENCE [LARGE SCALE GENOMIC DNA]</scope>
    <source>
        <strain evidence="2 3">DSM 12653</strain>
    </source>
</reference>
<dbReference type="PROSITE" id="PS51910">
    <property type="entry name" value="GH18_2"/>
    <property type="match status" value="1"/>
</dbReference>
<evidence type="ECO:0000259" key="1">
    <source>
        <dbReference type="PROSITE" id="PS51910"/>
    </source>
</evidence>
<sequence length="424" mass="47841">MMENVKRFFMLFFSLIFSFILLITPIEGYAKEKEINVLLDGYPIEFDTKPVLEEGTTLVPFRAIAEALNVNVDWNEASQTVTATYKNSIVKLQVGNKIAYKNNTPFKLLVAPKIVNNRVLIPLRFFSEAFGFDVKWEQETYTVKINSPAREMSVIGFYALGDEKTSSWTNLFGKKYPEYDTGNTQYFTSIALGWYSLDSSGNLLTKSSTGWQRPEGWEKVLEALSKYKLKSEMVLHVTDGDGTLSNLLFSDEAVRKAISAISEEAKLYDGINLDFEGLGLTEKEEDIAKIKEKFTEFVELLREKIGSSKTITLTLHAPNSAYKGYDYKLLGQVADKIIVMAYDYGQKPEPEKLVIQAIEETLKEVPKEKVILGISIPSETPESFAIKVGLAKRYGLNGIALWRLGLINDEMWEVLKTSIIPAKT</sequence>
<protein>
    <recommendedName>
        <fullName evidence="1">GH18 domain-containing protein</fullName>
    </recommendedName>
</protein>
<comment type="caution">
    <text evidence="2">The sequence shown here is derived from an EMBL/GenBank/DDBJ whole genome shotgun (WGS) entry which is preliminary data.</text>
</comment>
<dbReference type="InterPro" id="IPR017853">
    <property type="entry name" value="GH"/>
</dbReference>
<dbReference type="InterPro" id="IPR001223">
    <property type="entry name" value="Glyco_hydro18_cat"/>
</dbReference>
<feature type="domain" description="GH18" evidence="1">
    <location>
        <begin position="162"/>
        <end position="418"/>
    </location>
</feature>
<dbReference type="PANTHER" id="PTHR46066:SF2">
    <property type="entry name" value="CHITINASE DOMAIN-CONTAINING PROTEIN 1"/>
    <property type="match status" value="1"/>
</dbReference>
<dbReference type="InterPro" id="IPR036582">
    <property type="entry name" value="Mao_N_sf"/>
</dbReference>
<dbReference type="Gene3D" id="3.30.457.10">
    <property type="entry name" value="Copper amine oxidase-like, N-terminal domain"/>
    <property type="match status" value="1"/>
</dbReference>
<dbReference type="SUPFAM" id="SSF51445">
    <property type="entry name" value="(Trans)glycosidases"/>
    <property type="match status" value="1"/>
</dbReference>
<reference evidence="2 3" key="2">
    <citation type="journal article" date="2015" name="BMC Genomics">
        <title>Analysis of three genomes within the thermophilic bacterial species Caldanaerobacter subterraneus with a focus on carbon monoxide dehydrogenase evolution and hydrolase diversity.</title>
        <authorList>
            <person name="Sant'Anna F.H."/>
            <person name="Lebedinsky A.V."/>
            <person name="Sokolova T.G."/>
            <person name="Robb F.T."/>
            <person name="Gonzalez J.M."/>
        </authorList>
    </citation>
    <scope>NUCLEOTIDE SEQUENCE [LARGE SCALE GENOMIC DNA]</scope>
    <source>
        <strain evidence="2 3">DSM 12653</strain>
    </source>
</reference>
<dbReference type="AlphaFoldDB" id="B7R693"/>
<organism evidence="2 3">
    <name type="scientific">Caldanaerobacter subterraneus subsp. pacificus DSM 12653</name>
    <dbReference type="NCBI Taxonomy" id="391606"/>
    <lineage>
        <taxon>Bacteria</taxon>
        <taxon>Bacillati</taxon>
        <taxon>Bacillota</taxon>
        <taxon>Clostridia</taxon>
        <taxon>Thermoanaerobacterales</taxon>
        <taxon>Thermoanaerobacteraceae</taxon>
        <taxon>Caldanaerobacter</taxon>
    </lineage>
</organism>
<dbReference type="GO" id="GO:0005975">
    <property type="term" value="P:carbohydrate metabolic process"/>
    <property type="evidence" value="ECO:0007669"/>
    <property type="project" value="InterPro"/>
</dbReference>
<dbReference type="Gene3D" id="3.20.20.80">
    <property type="entry name" value="Glycosidases"/>
    <property type="match status" value="1"/>
</dbReference>
<dbReference type="Pfam" id="PF07833">
    <property type="entry name" value="Cu_amine_oxidN1"/>
    <property type="match status" value="1"/>
</dbReference>
<accession>B7R693</accession>
<gene>
    <name evidence="2" type="ORF">CDSM653_02421</name>
</gene>
<dbReference type="InterPro" id="IPR011583">
    <property type="entry name" value="Chitinase_II/V-like_cat"/>
</dbReference>
<dbReference type="PANTHER" id="PTHR46066">
    <property type="entry name" value="CHITINASE DOMAIN-CONTAINING PROTEIN 1 FAMILY MEMBER"/>
    <property type="match status" value="1"/>
</dbReference>
<evidence type="ECO:0000313" key="3">
    <source>
        <dbReference type="Proteomes" id="UP000010146"/>
    </source>
</evidence>
<dbReference type="Proteomes" id="UP000010146">
    <property type="component" value="Unassembled WGS sequence"/>
</dbReference>
<dbReference type="Pfam" id="PF00704">
    <property type="entry name" value="Glyco_hydro_18"/>
    <property type="match status" value="1"/>
</dbReference>
<dbReference type="GO" id="GO:0008061">
    <property type="term" value="F:chitin binding"/>
    <property type="evidence" value="ECO:0007669"/>
    <property type="project" value="InterPro"/>
</dbReference>
<name>B7R693_9THEO</name>
<dbReference type="EMBL" id="ABXP02000122">
    <property type="protein sequence ID" value="KKC28654.1"/>
    <property type="molecule type" value="Genomic_DNA"/>
</dbReference>
<dbReference type="SMART" id="SM00636">
    <property type="entry name" value="Glyco_18"/>
    <property type="match status" value="1"/>
</dbReference>
<proteinExistence type="predicted"/>